<dbReference type="AlphaFoldDB" id="A0ABD0SMP3"/>
<proteinExistence type="predicted"/>
<organism evidence="1 2">
    <name type="scientific">Loxostege sticticalis</name>
    <name type="common">Beet webworm moth</name>
    <dbReference type="NCBI Taxonomy" id="481309"/>
    <lineage>
        <taxon>Eukaryota</taxon>
        <taxon>Metazoa</taxon>
        <taxon>Ecdysozoa</taxon>
        <taxon>Arthropoda</taxon>
        <taxon>Hexapoda</taxon>
        <taxon>Insecta</taxon>
        <taxon>Pterygota</taxon>
        <taxon>Neoptera</taxon>
        <taxon>Endopterygota</taxon>
        <taxon>Lepidoptera</taxon>
        <taxon>Glossata</taxon>
        <taxon>Ditrysia</taxon>
        <taxon>Pyraloidea</taxon>
        <taxon>Crambidae</taxon>
        <taxon>Pyraustinae</taxon>
        <taxon>Loxostege</taxon>
    </lineage>
</organism>
<sequence>MLHLVERVFIHLNFASRPLGEFKIEWKNLTLCRGPKARNLSDISTALNRYENGTNVLFMNVSLPNNIIIHEAKTLVHELHGEKKSLLWNYKVSEACKHFFFAQIIRQHLNSSDCHVKKGFYSIKFNLNQLISIFYGKSFYYGDYLFNLIIATRQGNILCLSYGDYITEWKNFTLCRGPKARNLSDISTVLNRYENGTYVLFMNVSLPNDIKISVHELNEVTKIKLWNYKVSEACKYFFFAQIIRQHLNSSNCHVKKGFYSIEFNLNRLVRSYLGNRFYYGEFLLNLVVATRQGNILCLKYVLSFKKKTIYVSRILYDYQLSAFR</sequence>
<name>A0ABD0SMP3_LOXSC</name>
<accession>A0ABD0SMP3</accession>
<evidence type="ECO:0000313" key="2">
    <source>
        <dbReference type="Proteomes" id="UP001549921"/>
    </source>
</evidence>
<reference evidence="1 2" key="1">
    <citation type="submission" date="2024-06" db="EMBL/GenBank/DDBJ databases">
        <title>A chromosome-level genome assembly of beet webworm, Loxostege sticticalis.</title>
        <authorList>
            <person name="Zhang Y."/>
        </authorList>
    </citation>
    <scope>NUCLEOTIDE SEQUENCE [LARGE SCALE GENOMIC DNA]</scope>
    <source>
        <strain evidence="1">AQ028</strain>
        <tissue evidence="1">Male pupae</tissue>
    </source>
</reference>
<evidence type="ECO:0000313" key="1">
    <source>
        <dbReference type="EMBL" id="KAL0821109.1"/>
    </source>
</evidence>
<protein>
    <submittedName>
        <fullName evidence="1">Uncharacterized protein</fullName>
    </submittedName>
</protein>
<comment type="caution">
    <text evidence="1">The sequence shown here is derived from an EMBL/GenBank/DDBJ whole genome shotgun (WGS) entry which is preliminary data.</text>
</comment>
<dbReference type="EMBL" id="JBEDNZ010000018">
    <property type="protein sequence ID" value="KAL0821109.1"/>
    <property type="molecule type" value="Genomic_DNA"/>
</dbReference>
<dbReference type="Proteomes" id="UP001549921">
    <property type="component" value="Unassembled WGS sequence"/>
</dbReference>
<gene>
    <name evidence="1" type="ORF">ABMA28_005732</name>
</gene>